<feature type="transmembrane region" description="Helical" evidence="9">
    <location>
        <begin position="362"/>
        <end position="387"/>
    </location>
</feature>
<feature type="transmembrane region" description="Helical" evidence="9">
    <location>
        <begin position="235"/>
        <end position="254"/>
    </location>
</feature>
<keyword evidence="4 9" id="KW-0812">Transmembrane</keyword>
<evidence type="ECO:0000313" key="11">
    <source>
        <dbReference type="Proteomes" id="UP000053342"/>
    </source>
</evidence>
<dbReference type="PANTHER" id="PTHR31806:SF5">
    <property type="entry name" value="PURINE-CYTOSINE PERMEASE FCY21"/>
    <property type="match status" value="1"/>
</dbReference>
<dbReference type="RefSeq" id="XP_016267958.1">
    <property type="nucleotide sequence ID" value="XM_016400905.1"/>
</dbReference>
<evidence type="ECO:0000256" key="6">
    <source>
        <dbReference type="ARBA" id="ARBA00023136"/>
    </source>
</evidence>
<feature type="region of interest" description="Disordered" evidence="8">
    <location>
        <begin position="1"/>
        <end position="23"/>
    </location>
</feature>
<dbReference type="InterPro" id="IPR026030">
    <property type="entry name" value="Pur-cyt_permease_Fcy2/21/22"/>
</dbReference>
<comment type="similarity">
    <text evidence="2 7">Belongs to the purine-cytosine permease (2.A.39) family.</text>
</comment>
<dbReference type="InterPro" id="IPR001248">
    <property type="entry name" value="Pur-cyt_permease"/>
</dbReference>
<dbReference type="Gene3D" id="1.10.4160.10">
    <property type="entry name" value="Hydantoin permease"/>
    <property type="match status" value="1"/>
</dbReference>
<dbReference type="Proteomes" id="UP000053342">
    <property type="component" value="Unassembled WGS sequence"/>
</dbReference>
<accession>A0A0D2CCU6</accession>
<feature type="transmembrane region" description="Helical" evidence="9">
    <location>
        <begin position="399"/>
        <end position="421"/>
    </location>
</feature>
<dbReference type="Pfam" id="PF02133">
    <property type="entry name" value="Transp_cyt_pur"/>
    <property type="match status" value="1"/>
</dbReference>
<keyword evidence="3 7" id="KW-0813">Transport</keyword>
<evidence type="ECO:0000256" key="2">
    <source>
        <dbReference type="ARBA" id="ARBA00008974"/>
    </source>
</evidence>
<dbReference type="PIRSF" id="PIRSF002744">
    <property type="entry name" value="Pur-cyt_permease"/>
    <property type="match status" value="1"/>
</dbReference>
<feature type="transmembrane region" description="Helical" evidence="9">
    <location>
        <begin position="505"/>
        <end position="521"/>
    </location>
</feature>
<evidence type="ECO:0000313" key="10">
    <source>
        <dbReference type="EMBL" id="KIW47742.1"/>
    </source>
</evidence>
<reference evidence="10 11" key="1">
    <citation type="submission" date="2015-01" db="EMBL/GenBank/DDBJ databases">
        <title>The Genome Sequence of Exophiala oligosperma CBS72588.</title>
        <authorList>
            <consortium name="The Broad Institute Genomics Platform"/>
            <person name="Cuomo C."/>
            <person name="de Hoog S."/>
            <person name="Gorbushina A."/>
            <person name="Stielow B."/>
            <person name="Teixiera M."/>
            <person name="Abouelleil A."/>
            <person name="Chapman S.B."/>
            <person name="Priest M."/>
            <person name="Young S.K."/>
            <person name="Wortman J."/>
            <person name="Nusbaum C."/>
            <person name="Birren B."/>
        </authorList>
    </citation>
    <scope>NUCLEOTIDE SEQUENCE [LARGE SCALE GENOMIC DNA]</scope>
    <source>
        <strain evidence="10 11">CBS 72588</strain>
    </source>
</reference>
<feature type="transmembrane region" description="Helical" evidence="9">
    <location>
        <begin position="168"/>
        <end position="189"/>
    </location>
</feature>
<dbReference type="PANTHER" id="PTHR31806">
    <property type="entry name" value="PURINE-CYTOSINE PERMEASE FCY2-RELATED"/>
    <property type="match status" value="1"/>
</dbReference>
<keyword evidence="6 7" id="KW-0472">Membrane</keyword>
<dbReference type="GO" id="GO:0022857">
    <property type="term" value="F:transmembrane transporter activity"/>
    <property type="evidence" value="ECO:0007669"/>
    <property type="project" value="InterPro"/>
</dbReference>
<feature type="transmembrane region" description="Helical" evidence="9">
    <location>
        <begin position="269"/>
        <end position="291"/>
    </location>
</feature>
<evidence type="ECO:0000256" key="7">
    <source>
        <dbReference type="PIRNR" id="PIRNR002744"/>
    </source>
</evidence>
<evidence type="ECO:0000256" key="9">
    <source>
        <dbReference type="SAM" id="Phobius"/>
    </source>
</evidence>
<dbReference type="AlphaFoldDB" id="A0A0D2CCU6"/>
<organism evidence="10 11">
    <name type="scientific">Exophiala oligosperma</name>
    <dbReference type="NCBI Taxonomy" id="215243"/>
    <lineage>
        <taxon>Eukaryota</taxon>
        <taxon>Fungi</taxon>
        <taxon>Dikarya</taxon>
        <taxon>Ascomycota</taxon>
        <taxon>Pezizomycotina</taxon>
        <taxon>Eurotiomycetes</taxon>
        <taxon>Chaetothyriomycetidae</taxon>
        <taxon>Chaetothyriales</taxon>
        <taxon>Herpotrichiellaceae</taxon>
        <taxon>Exophiala</taxon>
    </lineage>
</organism>
<dbReference type="HOGENOM" id="CLU_026016_2_0_1"/>
<dbReference type="EMBL" id="KN847332">
    <property type="protein sequence ID" value="KIW47742.1"/>
    <property type="molecule type" value="Genomic_DNA"/>
</dbReference>
<keyword evidence="5 9" id="KW-1133">Transmembrane helix</keyword>
<feature type="transmembrane region" description="Helical" evidence="9">
    <location>
        <begin position="427"/>
        <end position="449"/>
    </location>
</feature>
<keyword evidence="11" id="KW-1185">Reference proteome</keyword>
<evidence type="ECO:0000256" key="3">
    <source>
        <dbReference type="ARBA" id="ARBA00022448"/>
    </source>
</evidence>
<feature type="compositionally biased region" description="Low complexity" evidence="8">
    <location>
        <begin position="8"/>
        <end position="18"/>
    </location>
</feature>
<name>A0A0D2CCU6_9EURO</name>
<dbReference type="OrthoDB" id="5428495at2759"/>
<dbReference type="STRING" id="215243.A0A0D2CCU6"/>
<feature type="transmembrane region" description="Helical" evidence="9">
    <location>
        <begin position="470"/>
        <end position="493"/>
    </location>
</feature>
<evidence type="ECO:0008006" key="12">
    <source>
        <dbReference type="Google" id="ProtNLM"/>
    </source>
</evidence>
<dbReference type="GeneID" id="27352481"/>
<feature type="transmembrane region" description="Helical" evidence="9">
    <location>
        <begin position="303"/>
        <end position="329"/>
    </location>
</feature>
<feature type="transmembrane region" description="Helical" evidence="9">
    <location>
        <begin position="209"/>
        <end position="228"/>
    </location>
</feature>
<protein>
    <recommendedName>
        <fullName evidence="12">NCS1 nucleoside transporter</fullName>
    </recommendedName>
</protein>
<dbReference type="VEuPathDB" id="FungiDB:PV06_00407"/>
<gene>
    <name evidence="10" type="ORF">PV06_00407</name>
</gene>
<proteinExistence type="inferred from homology"/>
<evidence type="ECO:0000256" key="5">
    <source>
        <dbReference type="ARBA" id="ARBA00022989"/>
    </source>
</evidence>
<evidence type="ECO:0000256" key="1">
    <source>
        <dbReference type="ARBA" id="ARBA00004141"/>
    </source>
</evidence>
<feature type="transmembrane region" description="Helical" evidence="9">
    <location>
        <begin position="125"/>
        <end position="147"/>
    </location>
</feature>
<comment type="subcellular location">
    <subcellularLocation>
        <location evidence="1">Membrane</location>
        <topology evidence="1">Multi-pass membrane protein</topology>
    </subcellularLocation>
</comment>
<feature type="transmembrane region" description="Helical" evidence="9">
    <location>
        <begin position="94"/>
        <end position="113"/>
    </location>
</feature>
<dbReference type="GO" id="GO:0005886">
    <property type="term" value="C:plasma membrane"/>
    <property type="evidence" value="ECO:0007669"/>
    <property type="project" value="TreeGrafter"/>
</dbReference>
<evidence type="ECO:0000256" key="8">
    <source>
        <dbReference type="SAM" id="MobiDB-lite"/>
    </source>
</evidence>
<evidence type="ECO:0000256" key="4">
    <source>
        <dbReference type="ARBA" id="ARBA00022692"/>
    </source>
</evidence>
<sequence length="532" mass="57286">MSMSGSVTTRHATSTTEHTPQHDKMANCDVESAMAPESKLELRPSIEVPEEGTIIDNYVAPQSLKSFFKSLATAGVELRGLEPVPLQARTHTKYYNIFTLFGGSFISLLPISIGTTPTLVFGLSFSHAAAMIVAMQFIFIMPTLYILTLGPLLGMRQSVQFRYVFGKYPNVFFCLIVVVEIGIFGILAAVGGAECLTAVRQGTLPIEGAISIIMATAILISFFGYRCLHMVCQYIWIPNTICILVLVGCAGKGLHHQAVPVSTGSADPYLSTLAICAANMATWGTIVGDYSCYMPPTAPRKRLALYCFLGLYVPFTLMMLFGAAIGGAIPANDTWLAAYGTGSFGGVCAEILISRVGNFGRFLLVLLGFSIVTTSARDMYSISIFVVGIVPWLHRVPRVLLLFLVAGAMIGIGIAASRSFLPSLSALVSIAGYITGPTISVFLVEWFLFRKSNPASMDPAIWNNRKALPSGISALVACTVPWALIVLSMSTTWYVGPIAKQAGDLAYLLGAASSILIYIPLRAMEVKYRGRL</sequence>